<keyword evidence="1" id="KW-0472">Membrane</keyword>
<dbReference type="Proteomes" id="UP000007488">
    <property type="component" value="Chromosome"/>
</dbReference>
<dbReference type="STRING" id="645991.Sgly_0685"/>
<organism evidence="2 3">
    <name type="scientific">Syntrophobotulus glycolicus (strain DSM 8271 / FlGlyR)</name>
    <dbReference type="NCBI Taxonomy" id="645991"/>
    <lineage>
        <taxon>Bacteria</taxon>
        <taxon>Bacillati</taxon>
        <taxon>Bacillota</taxon>
        <taxon>Clostridia</taxon>
        <taxon>Eubacteriales</taxon>
        <taxon>Desulfitobacteriaceae</taxon>
        <taxon>Syntrophobotulus</taxon>
    </lineage>
</organism>
<feature type="transmembrane region" description="Helical" evidence="1">
    <location>
        <begin position="120"/>
        <end position="140"/>
    </location>
</feature>
<dbReference type="RefSeq" id="WP_013623918.1">
    <property type="nucleotide sequence ID" value="NC_015172.1"/>
</dbReference>
<accession>F0T0I2</accession>
<dbReference type="eggNOG" id="ENOG50337EJ">
    <property type="taxonomic scope" value="Bacteria"/>
</dbReference>
<evidence type="ECO:0000313" key="3">
    <source>
        <dbReference type="Proteomes" id="UP000007488"/>
    </source>
</evidence>
<protein>
    <submittedName>
        <fullName evidence="2">Uncharacterized protein</fullName>
    </submittedName>
</protein>
<keyword evidence="1" id="KW-0812">Transmembrane</keyword>
<dbReference type="HOGENOM" id="CLU_135084_0_1_9"/>
<feature type="transmembrane region" description="Helical" evidence="1">
    <location>
        <begin position="80"/>
        <end position="105"/>
    </location>
</feature>
<feature type="transmembrane region" description="Helical" evidence="1">
    <location>
        <begin position="6"/>
        <end position="26"/>
    </location>
</feature>
<gene>
    <name evidence="2" type="ordered locus">Sgly_0685</name>
</gene>
<reference evidence="2 3" key="1">
    <citation type="journal article" date="2011" name="Stand. Genomic Sci.">
        <title>Complete genome sequence of Syntrophobotulus glycolicus type strain (FlGlyR).</title>
        <authorList>
            <person name="Han C."/>
            <person name="Mwirichia R."/>
            <person name="Chertkov O."/>
            <person name="Held B."/>
            <person name="Lapidus A."/>
            <person name="Nolan M."/>
            <person name="Lucas S."/>
            <person name="Hammon N."/>
            <person name="Deshpande S."/>
            <person name="Cheng J.F."/>
            <person name="Tapia R."/>
            <person name="Goodwin L."/>
            <person name="Pitluck S."/>
            <person name="Huntemann M."/>
            <person name="Liolios K."/>
            <person name="Ivanova N."/>
            <person name="Pagani I."/>
            <person name="Mavromatis K."/>
            <person name="Ovchinikova G."/>
            <person name="Pati A."/>
            <person name="Chen A."/>
            <person name="Palaniappan K."/>
            <person name="Land M."/>
            <person name="Hauser L."/>
            <person name="Brambilla E.M."/>
            <person name="Rohde M."/>
            <person name="Spring S."/>
            <person name="Sikorski J."/>
            <person name="Goker M."/>
            <person name="Woyke T."/>
            <person name="Bristow J."/>
            <person name="Eisen J.A."/>
            <person name="Markowitz V."/>
            <person name="Hugenholtz P."/>
            <person name="Kyrpides N.C."/>
            <person name="Klenk H.P."/>
            <person name="Detter J.C."/>
        </authorList>
    </citation>
    <scope>NUCLEOTIDE SEQUENCE [LARGE SCALE GENOMIC DNA]</scope>
    <source>
        <strain evidence="3">DSM 8271 / FlGlyR</strain>
    </source>
</reference>
<keyword evidence="3" id="KW-1185">Reference proteome</keyword>
<dbReference type="EMBL" id="CP002547">
    <property type="protein sequence ID" value="ADY55047.1"/>
    <property type="molecule type" value="Genomic_DNA"/>
</dbReference>
<evidence type="ECO:0000256" key="1">
    <source>
        <dbReference type="SAM" id="Phobius"/>
    </source>
</evidence>
<name>F0T0I2_SYNGF</name>
<sequence length="165" mass="18976">MRIPLIVLIFQGVPEGIAIYTLAFVLAKIDLNWRKIIVGAFFSILIVYLIRFYPVYVGLHTIVMITFLFFYLFKVGRASVLTSLVATLLSFLILCLTEAACIHIIELLGLSSQGYLSSQSLRIITGLPHVSLMFLFAFLIKYYRKRKDIRYDHSLEQTNEQSFKQ</sequence>
<dbReference type="AlphaFoldDB" id="F0T0I2"/>
<dbReference type="OrthoDB" id="1797780at2"/>
<feature type="transmembrane region" description="Helical" evidence="1">
    <location>
        <begin position="33"/>
        <end position="50"/>
    </location>
</feature>
<dbReference type="KEGG" id="sgy:Sgly_0685"/>
<feature type="transmembrane region" description="Helical" evidence="1">
    <location>
        <begin position="56"/>
        <end position="73"/>
    </location>
</feature>
<keyword evidence="1" id="KW-1133">Transmembrane helix</keyword>
<proteinExistence type="predicted"/>
<reference evidence="3" key="2">
    <citation type="submission" date="2011-02" db="EMBL/GenBank/DDBJ databases">
        <title>The complete genome of Syntrophobotulus glycolicus DSM 8271.</title>
        <authorList>
            <person name="Lucas S."/>
            <person name="Copeland A."/>
            <person name="Lapidus A."/>
            <person name="Bruce D."/>
            <person name="Goodwin L."/>
            <person name="Pitluck S."/>
            <person name="Kyrpides N."/>
            <person name="Mavromatis K."/>
            <person name="Pagani I."/>
            <person name="Ivanova N."/>
            <person name="Mikhailova N."/>
            <person name="Chertkov O."/>
            <person name="Held B."/>
            <person name="Detter J.C."/>
            <person name="Tapia R."/>
            <person name="Han C."/>
            <person name="Land M."/>
            <person name="Hauser L."/>
            <person name="Markowitz V."/>
            <person name="Cheng J.-F."/>
            <person name="Hugenholtz P."/>
            <person name="Woyke T."/>
            <person name="Wu D."/>
            <person name="Spring S."/>
            <person name="Schroeder M."/>
            <person name="Brambilla E."/>
            <person name="Klenk H.-P."/>
            <person name="Eisen J.A."/>
        </authorList>
    </citation>
    <scope>NUCLEOTIDE SEQUENCE [LARGE SCALE GENOMIC DNA]</scope>
    <source>
        <strain evidence="3">DSM 8271 / FlGlyR</strain>
    </source>
</reference>
<evidence type="ECO:0000313" key="2">
    <source>
        <dbReference type="EMBL" id="ADY55047.1"/>
    </source>
</evidence>